<keyword evidence="2" id="KW-1185">Reference proteome</keyword>
<accession>A0AAD9REZ1</accession>
<name>A0AAD9REZ1_9HYME</name>
<evidence type="ECO:0000313" key="2">
    <source>
        <dbReference type="Proteomes" id="UP001258017"/>
    </source>
</evidence>
<comment type="caution">
    <text evidence="1">The sequence shown here is derived from an EMBL/GenBank/DDBJ whole genome shotgun (WGS) entry which is preliminary data.</text>
</comment>
<reference evidence="1" key="2">
    <citation type="journal article" date="2023" name="Commun. Biol.">
        <title>Intrasexual cuticular hydrocarbon dimorphism in a wasp sheds light on hydrocarbon biosynthesis genes in Hymenoptera.</title>
        <authorList>
            <person name="Moris V.C."/>
            <person name="Podsiadlowski L."/>
            <person name="Martin S."/>
            <person name="Oeyen J.P."/>
            <person name="Donath A."/>
            <person name="Petersen M."/>
            <person name="Wilbrandt J."/>
            <person name="Misof B."/>
            <person name="Liedtke D."/>
            <person name="Thamm M."/>
            <person name="Scheiner R."/>
            <person name="Schmitt T."/>
            <person name="Niehuis O."/>
        </authorList>
    </citation>
    <scope>NUCLEOTIDE SEQUENCE</scope>
    <source>
        <strain evidence="1">GBR_01_08_01A</strain>
    </source>
</reference>
<dbReference type="Proteomes" id="UP001258017">
    <property type="component" value="Unassembled WGS sequence"/>
</dbReference>
<gene>
    <name evidence="1" type="ORF">KPH14_012565</name>
</gene>
<proteinExistence type="predicted"/>
<sequence length="150" mass="16735">MSVEDQAETMANYLQKVFTNEPHTSQRGHDGAQLTHKAVKVKEAAAIINSLKNNKSPGYDLITTKMLKEAPAKATRFITILANAIFRTGHFPQIWKCAEVTLLQKPGKNPKTPSSYKPISLLPIISKLIEKIIHGRLLEEVTTKQLIPNH</sequence>
<dbReference type="PANTHER" id="PTHR19446">
    <property type="entry name" value="REVERSE TRANSCRIPTASES"/>
    <property type="match status" value="1"/>
</dbReference>
<dbReference type="AlphaFoldDB" id="A0AAD9REZ1"/>
<reference evidence="1" key="1">
    <citation type="submission" date="2021-08" db="EMBL/GenBank/DDBJ databases">
        <authorList>
            <person name="Misof B."/>
            <person name="Oliver O."/>
            <person name="Podsiadlowski L."/>
            <person name="Donath A."/>
            <person name="Peters R."/>
            <person name="Mayer C."/>
            <person name="Rust J."/>
            <person name="Gunkel S."/>
            <person name="Lesny P."/>
            <person name="Martin S."/>
            <person name="Oeyen J.P."/>
            <person name="Petersen M."/>
            <person name="Panagiotis P."/>
            <person name="Wilbrandt J."/>
            <person name="Tanja T."/>
        </authorList>
    </citation>
    <scope>NUCLEOTIDE SEQUENCE</scope>
    <source>
        <strain evidence="1">GBR_01_08_01A</strain>
        <tissue evidence="1">Thorax + abdomen</tissue>
    </source>
</reference>
<organism evidence="1 2">
    <name type="scientific">Odynerus spinipes</name>
    <dbReference type="NCBI Taxonomy" id="1348599"/>
    <lineage>
        <taxon>Eukaryota</taxon>
        <taxon>Metazoa</taxon>
        <taxon>Ecdysozoa</taxon>
        <taxon>Arthropoda</taxon>
        <taxon>Hexapoda</taxon>
        <taxon>Insecta</taxon>
        <taxon>Pterygota</taxon>
        <taxon>Neoptera</taxon>
        <taxon>Endopterygota</taxon>
        <taxon>Hymenoptera</taxon>
        <taxon>Apocrita</taxon>
        <taxon>Aculeata</taxon>
        <taxon>Vespoidea</taxon>
        <taxon>Vespidae</taxon>
        <taxon>Eumeninae</taxon>
        <taxon>Odynerus</taxon>
    </lineage>
</organism>
<evidence type="ECO:0008006" key="3">
    <source>
        <dbReference type="Google" id="ProtNLM"/>
    </source>
</evidence>
<protein>
    <recommendedName>
        <fullName evidence="3">RNA-directed DNA polymerase from mobile element jockey</fullName>
    </recommendedName>
</protein>
<dbReference type="EMBL" id="JAIFRP010000295">
    <property type="protein sequence ID" value="KAK2578437.1"/>
    <property type="molecule type" value="Genomic_DNA"/>
</dbReference>
<evidence type="ECO:0000313" key="1">
    <source>
        <dbReference type="EMBL" id="KAK2578437.1"/>
    </source>
</evidence>